<dbReference type="RefSeq" id="XP_035323731.1">
    <property type="nucleotide sequence ID" value="XM_035465894.1"/>
</dbReference>
<dbReference type="EMBL" id="JAANYQ010000003">
    <property type="protein sequence ID" value="KAF4125079.1"/>
    <property type="molecule type" value="Genomic_DNA"/>
</dbReference>
<keyword evidence="10 13" id="KW-0496">Mitochondrion</keyword>
<feature type="compositionally biased region" description="Low complexity" evidence="14">
    <location>
        <begin position="241"/>
        <end position="264"/>
    </location>
</feature>
<comment type="caution">
    <text evidence="15">The sequence shown here is derived from an EMBL/GenBank/DDBJ whole genome shotgun (WGS) entry which is preliminary data.</text>
</comment>
<evidence type="ECO:0000256" key="3">
    <source>
        <dbReference type="ARBA" id="ARBA00011875"/>
    </source>
</evidence>
<feature type="region of interest" description="Disordered" evidence="14">
    <location>
        <begin position="198"/>
        <end position="270"/>
    </location>
</feature>
<dbReference type="InterPro" id="IPR019133">
    <property type="entry name" value="MIC60"/>
</dbReference>
<comment type="subcellular location">
    <subcellularLocation>
        <location evidence="1 13">Mitochondrion inner membrane</location>
        <topology evidence="1 13">Single-pass membrane protein</topology>
    </subcellularLocation>
</comment>
<reference evidence="15" key="1">
    <citation type="submission" date="2020-03" db="EMBL/GenBank/DDBJ databases">
        <title>Site-based positive gene gene selection in Geosmithia morbida across the United States reveals a broad range of putative effectors and factors for local host and environmental adapation.</title>
        <authorList>
            <person name="Onufrak A."/>
            <person name="Murdoch R.W."/>
            <person name="Gazis R."/>
            <person name="Huff M."/>
            <person name="Staton M."/>
            <person name="Klingeman W."/>
            <person name="Hadziabdic D."/>
        </authorList>
    </citation>
    <scope>NUCLEOTIDE SEQUENCE</scope>
    <source>
        <strain evidence="15">1262</strain>
    </source>
</reference>
<evidence type="ECO:0000256" key="12">
    <source>
        <dbReference type="ARBA" id="ARBA00025571"/>
    </source>
</evidence>
<evidence type="ECO:0000256" key="13">
    <source>
        <dbReference type="RuleBase" id="RU363000"/>
    </source>
</evidence>
<feature type="compositionally biased region" description="Polar residues" evidence="14">
    <location>
        <begin position="60"/>
        <end position="82"/>
    </location>
</feature>
<organism evidence="15 16">
    <name type="scientific">Geosmithia morbida</name>
    <dbReference type="NCBI Taxonomy" id="1094350"/>
    <lineage>
        <taxon>Eukaryota</taxon>
        <taxon>Fungi</taxon>
        <taxon>Dikarya</taxon>
        <taxon>Ascomycota</taxon>
        <taxon>Pezizomycotina</taxon>
        <taxon>Sordariomycetes</taxon>
        <taxon>Hypocreomycetidae</taxon>
        <taxon>Hypocreales</taxon>
        <taxon>Bionectriaceae</taxon>
        <taxon>Geosmithia</taxon>
    </lineage>
</organism>
<dbReference type="GO" id="GO:0042407">
    <property type="term" value="P:cristae formation"/>
    <property type="evidence" value="ECO:0007669"/>
    <property type="project" value="TreeGrafter"/>
</dbReference>
<dbReference type="GeneID" id="55970146"/>
<evidence type="ECO:0000256" key="8">
    <source>
        <dbReference type="ARBA" id="ARBA00022989"/>
    </source>
</evidence>
<dbReference type="Proteomes" id="UP000749293">
    <property type="component" value="Unassembled WGS sequence"/>
</dbReference>
<keyword evidence="9" id="KW-0175">Coiled coil</keyword>
<evidence type="ECO:0000256" key="9">
    <source>
        <dbReference type="ARBA" id="ARBA00023054"/>
    </source>
</evidence>
<proteinExistence type="inferred from homology"/>
<evidence type="ECO:0000313" key="16">
    <source>
        <dbReference type="Proteomes" id="UP000749293"/>
    </source>
</evidence>
<feature type="transmembrane region" description="Helical" evidence="13">
    <location>
        <begin position="126"/>
        <end position="144"/>
    </location>
</feature>
<evidence type="ECO:0000256" key="14">
    <source>
        <dbReference type="SAM" id="MobiDB-lite"/>
    </source>
</evidence>
<evidence type="ECO:0000256" key="2">
    <source>
        <dbReference type="ARBA" id="ARBA00010877"/>
    </source>
</evidence>
<evidence type="ECO:0000256" key="11">
    <source>
        <dbReference type="ARBA" id="ARBA00023136"/>
    </source>
</evidence>
<feature type="compositionally biased region" description="Basic and acidic residues" evidence="14">
    <location>
        <begin position="41"/>
        <end position="52"/>
    </location>
</feature>
<evidence type="ECO:0000256" key="10">
    <source>
        <dbReference type="ARBA" id="ARBA00023128"/>
    </source>
</evidence>
<dbReference type="OrthoDB" id="10261039at2759"/>
<evidence type="ECO:0000256" key="5">
    <source>
        <dbReference type="ARBA" id="ARBA00022692"/>
    </source>
</evidence>
<dbReference type="GO" id="GO:0061617">
    <property type="term" value="C:MICOS complex"/>
    <property type="evidence" value="ECO:0007669"/>
    <property type="project" value="TreeGrafter"/>
</dbReference>
<comment type="subunit">
    <text evidence="3 13">Component of the mitochondrial contact site and cristae organizing system (MICOS) complex.</text>
</comment>
<protein>
    <recommendedName>
        <fullName evidence="4 13">MICOS complex subunit MIC60</fullName>
    </recommendedName>
    <alternativeName>
        <fullName evidence="13">Mitofilin</fullName>
    </alternativeName>
</protein>
<keyword evidence="7" id="KW-0809">Transit peptide</keyword>
<feature type="compositionally biased region" description="Low complexity" evidence="14">
    <location>
        <begin position="217"/>
        <end position="233"/>
    </location>
</feature>
<sequence>MLRTPLRSARLLGGRPMVATAARQWPSAASTRQAALLSKRGYADQKKPEGDIPKPIVLPTTETKTSERSASIPSIGNESNPPTIEKLPQTPPTPNEVMDEKPAAHAIPASPPPPPKKGFFRRLRNFVFTLMVLGAVGFSGGVWYSRVNDNFHDFFVEYVPFGEPVVLFLEEREFRKRFPQNPQSQPRHNTNEQVKLIPAQSGASWRVATSDPNPRQSIASSKESAAKKATLAPPKEEPKSKAAPVSSKSKPAASAAAAAPAKAPEVNEPSRAAPLKPIDLLDLEKAREPVIQDLVHMVNDLILVINADGAHGKYGSTINKAKNDIVKVGGKLDALRAEIEKQSAAEVREKVAEFDKAATDLVSRVEKAMINQELDWRQEFETEMKKVRESYDGRVKLLLEREEKLQAEKLQNQLLEQAIALKKEFVQGVQDQVEKEREGRLGKLQQLSTAVSDLEKLSTGWDKVVDSTLRTQQLQVAVDCVRAKLAEAESSTGAQQPTPFIKELVALKEIAGDNATVNAAIGSVNPAAYQRGIPSSAQLIDRFRRVAQEVRKASLLPNDAGVASHASSWVLSQVMFKKEGLAEGDDVESILTRAHTFLEEGDLDNAAREVNSLDGWAKTLSKDWLAEVRKVLEVRQALDVISTEARLQNLRVE</sequence>
<feature type="region of interest" description="Disordered" evidence="14">
    <location>
        <begin position="39"/>
        <end position="99"/>
    </location>
</feature>
<evidence type="ECO:0000256" key="4">
    <source>
        <dbReference type="ARBA" id="ARBA00018116"/>
    </source>
</evidence>
<keyword evidence="5 13" id="KW-0812">Transmembrane</keyword>
<evidence type="ECO:0000256" key="7">
    <source>
        <dbReference type="ARBA" id="ARBA00022946"/>
    </source>
</evidence>
<keyword evidence="8 13" id="KW-1133">Transmembrane helix</keyword>
<dbReference type="PANTHER" id="PTHR15415:SF7">
    <property type="entry name" value="MICOS COMPLEX SUBUNIT MIC60"/>
    <property type="match status" value="1"/>
</dbReference>
<evidence type="ECO:0000256" key="1">
    <source>
        <dbReference type="ARBA" id="ARBA00004434"/>
    </source>
</evidence>
<dbReference type="Pfam" id="PF09731">
    <property type="entry name" value="Mitofilin"/>
    <property type="match status" value="2"/>
</dbReference>
<keyword evidence="16" id="KW-1185">Reference proteome</keyword>
<name>A0A9P4Z0B5_9HYPO</name>
<gene>
    <name evidence="15" type="ORF">GMORB2_3918</name>
</gene>
<comment type="similarity">
    <text evidence="2 13">Belongs to the MICOS complex subunit Mic60 family.</text>
</comment>
<evidence type="ECO:0000313" key="15">
    <source>
        <dbReference type="EMBL" id="KAF4125079.1"/>
    </source>
</evidence>
<keyword evidence="6 13" id="KW-0999">Mitochondrion inner membrane</keyword>
<accession>A0A9P4Z0B5</accession>
<keyword evidence="11 13" id="KW-0472">Membrane</keyword>
<dbReference type="PANTHER" id="PTHR15415">
    <property type="entry name" value="MITOFILIN"/>
    <property type="match status" value="1"/>
</dbReference>
<dbReference type="AlphaFoldDB" id="A0A9P4Z0B5"/>
<evidence type="ECO:0000256" key="6">
    <source>
        <dbReference type="ARBA" id="ARBA00022792"/>
    </source>
</evidence>
<comment type="function">
    <text evidence="12">Component of the MICOS complex, a large protein complex of the mitochondrial inner membrane that plays crucial roles in the maintenance of crista junctions, inner membrane architecture, and formation of contact sites to the outer membrane. Plays a role in keeping cristae membranes connected to the inner boundary membrane. Also promotes protein import via the mitochondrial intermembrane space assembly (MIA) pathway.</text>
</comment>